<dbReference type="Gene3D" id="3.40.640.10">
    <property type="entry name" value="Type I PLP-dependent aspartate aminotransferase-like (Major domain)"/>
    <property type="match status" value="1"/>
</dbReference>
<feature type="modified residue" description="N6-(pyridoxal phosphate)lysine" evidence="7">
    <location>
        <position position="267"/>
    </location>
</feature>
<dbReference type="SUPFAM" id="SSF53383">
    <property type="entry name" value="PLP-dependent transferases"/>
    <property type="match status" value="1"/>
</dbReference>
<accession>A0A1I0KVC8</accession>
<dbReference type="EMBL" id="FOIJ01000015">
    <property type="protein sequence ID" value="SEU29823.1"/>
    <property type="molecule type" value="Genomic_DNA"/>
</dbReference>
<evidence type="ECO:0000256" key="4">
    <source>
        <dbReference type="ARBA" id="ARBA00022898"/>
    </source>
</evidence>
<reference evidence="9" key="1">
    <citation type="submission" date="2016-10" db="EMBL/GenBank/DDBJ databases">
        <authorList>
            <person name="Varghese N."/>
            <person name="Submissions S."/>
        </authorList>
    </citation>
    <scope>NUCLEOTIDE SEQUENCE [LARGE SCALE GENOMIC DNA]</scope>
    <source>
        <strain evidence="9">DSM 16858</strain>
    </source>
</reference>
<dbReference type="FunFam" id="3.40.640.10:FF:000021">
    <property type="entry name" value="Glutamate-1-semialdehyde 2,1-aminomutase"/>
    <property type="match status" value="1"/>
</dbReference>
<dbReference type="RefSeq" id="WP_093524680.1">
    <property type="nucleotide sequence ID" value="NZ_FOIJ01000015.1"/>
</dbReference>
<organism evidence="8 9">
    <name type="scientific">Stigmatella erecta</name>
    <dbReference type="NCBI Taxonomy" id="83460"/>
    <lineage>
        <taxon>Bacteria</taxon>
        <taxon>Pseudomonadati</taxon>
        <taxon>Myxococcota</taxon>
        <taxon>Myxococcia</taxon>
        <taxon>Myxococcales</taxon>
        <taxon>Cystobacterineae</taxon>
        <taxon>Archangiaceae</taxon>
        <taxon>Stigmatella</taxon>
    </lineage>
</organism>
<comment type="catalytic activity">
    <reaction evidence="7">
        <text>(S)-4-amino-5-oxopentanoate = 5-aminolevulinate</text>
        <dbReference type="Rhea" id="RHEA:14265"/>
        <dbReference type="ChEBI" id="CHEBI:57501"/>
        <dbReference type="ChEBI" id="CHEBI:356416"/>
        <dbReference type="EC" id="5.4.3.8"/>
    </reaction>
</comment>
<proteinExistence type="inferred from homology"/>
<dbReference type="UniPathway" id="UPA00251">
    <property type="reaction ID" value="UER00317"/>
</dbReference>
<comment type="subcellular location">
    <subcellularLocation>
        <location evidence="7">Cytoplasm</location>
    </subcellularLocation>
</comment>
<evidence type="ECO:0000256" key="5">
    <source>
        <dbReference type="ARBA" id="ARBA00023235"/>
    </source>
</evidence>
<evidence type="ECO:0000256" key="2">
    <source>
        <dbReference type="ARBA" id="ARBA00004819"/>
    </source>
</evidence>
<sequence>MNHSHSKALFARAQERIPGGVNSPVRAFRGVGGDPVFFREATGAWMTDVDGNRYVDLVGSWGPLILGHAYPPIVEALIEAARRGTTYGAPAPGEVELAELLCATVPSVEKVRLVSSGTEATVAAIRLARGFTGRDFILKFEGCFHGAGDPFLVKAGSGVETLGLPDSPGVPAALAKLTLTAPYNDLEAVERLFAEKGKEIACAIIEPVVGNMGVLVPKPGYLQGLQELCRKHGVLFVLDEVMTGFRLARGGAQELFGLKPDLSTFAKVVGGGMPLGAYGGRRDIMSKIAPEGPVYQSGTLSGNPVAVAAGLACLKALAAPGTYARLEQLGAMLEQGLKAEAQAAGVPVTLNRVGSMLTLFFCDTPVYDYASAKKADTARFGRFFHAMLNEGVYLPPSQFEAAFVSLAIGEAEVAHILAAARKAFRSLA</sequence>
<dbReference type="InterPro" id="IPR015421">
    <property type="entry name" value="PyrdxlP-dep_Trfase_major"/>
</dbReference>
<dbReference type="GO" id="GO:0008483">
    <property type="term" value="F:transaminase activity"/>
    <property type="evidence" value="ECO:0007669"/>
    <property type="project" value="InterPro"/>
</dbReference>
<evidence type="ECO:0000256" key="7">
    <source>
        <dbReference type="HAMAP-Rule" id="MF_00375"/>
    </source>
</evidence>
<dbReference type="InterPro" id="IPR049704">
    <property type="entry name" value="Aminotrans_3_PPA_site"/>
</dbReference>
<dbReference type="InterPro" id="IPR004639">
    <property type="entry name" value="4pyrrol_synth_GluAld_NH2Trfase"/>
</dbReference>
<dbReference type="InterPro" id="IPR015422">
    <property type="entry name" value="PyrdxlP-dep_Trfase_small"/>
</dbReference>
<dbReference type="InterPro" id="IPR005814">
    <property type="entry name" value="Aminotrans_3"/>
</dbReference>
<evidence type="ECO:0000313" key="9">
    <source>
        <dbReference type="Proteomes" id="UP000199181"/>
    </source>
</evidence>
<dbReference type="GO" id="GO:0005737">
    <property type="term" value="C:cytoplasm"/>
    <property type="evidence" value="ECO:0007669"/>
    <property type="project" value="UniProtKB-SubCell"/>
</dbReference>
<dbReference type="PANTHER" id="PTHR43713:SF3">
    <property type="entry name" value="GLUTAMATE-1-SEMIALDEHYDE 2,1-AMINOMUTASE 1, CHLOROPLASTIC-RELATED"/>
    <property type="match status" value="1"/>
</dbReference>
<comment type="pathway">
    <text evidence="2">Porphyrin-containing compound metabolism; protoporphyrin-IX biosynthesis; 5-aminolevulinate from L-glutamyl-tRNA(Glu): step 2/2.</text>
</comment>
<keyword evidence="4 7" id="KW-0663">Pyridoxal phosphate</keyword>
<dbReference type="NCBIfam" id="NF000818">
    <property type="entry name" value="PRK00062.1"/>
    <property type="match status" value="1"/>
</dbReference>
<dbReference type="Pfam" id="PF00202">
    <property type="entry name" value="Aminotran_3"/>
    <property type="match status" value="1"/>
</dbReference>
<dbReference type="AlphaFoldDB" id="A0A1I0KVC8"/>
<keyword evidence="6 7" id="KW-0627">Porphyrin biosynthesis</keyword>
<dbReference type="CDD" id="cd00610">
    <property type="entry name" value="OAT_like"/>
    <property type="match status" value="1"/>
</dbReference>
<dbReference type="GO" id="GO:0042286">
    <property type="term" value="F:glutamate-1-semialdehyde 2,1-aminomutase activity"/>
    <property type="evidence" value="ECO:0007669"/>
    <property type="project" value="UniProtKB-UniRule"/>
</dbReference>
<dbReference type="HAMAP" id="MF_00375">
    <property type="entry name" value="HemL_aminotrans_3"/>
    <property type="match status" value="1"/>
</dbReference>
<gene>
    <name evidence="7" type="primary">hemL</name>
    <name evidence="8" type="ORF">SAMN05443639_1154</name>
</gene>
<dbReference type="PANTHER" id="PTHR43713">
    <property type="entry name" value="GLUTAMATE-1-SEMIALDEHYDE 2,1-AMINOMUTASE"/>
    <property type="match status" value="1"/>
</dbReference>
<comment type="cofactor">
    <cofactor evidence="1 7">
        <name>pyridoxal 5'-phosphate</name>
        <dbReference type="ChEBI" id="CHEBI:597326"/>
    </cofactor>
</comment>
<comment type="similarity">
    <text evidence="3 7">Belongs to the class-III pyridoxal-phosphate-dependent aminotransferase family. HemL subfamily.</text>
</comment>
<dbReference type="Proteomes" id="UP000199181">
    <property type="component" value="Unassembled WGS sequence"/>
</dbReference>
<keyword evidence="7" id="KW-0963">Cytoplasm</keyword>
<name>A0A1I0KVC8_9BACT</name>
<evidence type="ECO:0000256" key="3">
    <source>
        <dbReference type="ARBA" id="ARBA00008981"/>
    </source>
</evidence>
<dbReference type="InterPro" id="IPR015424">
    <property type="entry name" value="PyrdxlP-dep_Trfase"/>
</dbReference>
<keyword evidence="9" id="KW-1185">Reference proteome</keyword>
<dbReference type="NCBIfam" id="TIGR00713">
    <property type="entry name" value="hemL"/>
    <property type="match status" value="1"/>
</dbReference>
<dbReference type="EC" id="5.4.3.8" evidence="7"/>
<protein>
    <recommendedName>
        <fullName evidence="7">Glutamate-1-semialdehyde 2,1-aminomutase</fullName>
        <shortName evidence="7">GSA</shortName>
        <ecNumber evidence="7">5.4.3.8</ecNumber>
    </recommendedName>
    <alternativeName>
        <fullName evidence="7">Glutamate-1-semialdehyde aminotransferase</fullName>
        <shortName evidence="7">GSA-AT</shortName>
    </alternativeName>
</protein>
<keyword evidence="5 7" id="KW-0413">Isomerase</keyword>
<evidence type="ECO:0000256" key="1">
    <source>
        <dbReference type="ARBA" id="ARBA00001933"/>
    </source>
</evidence>
<evidence type="ECO:0000313" key="8">
    <source>
        <dbReference type="EMBL" id="SEU29823.1"/>
    </source>
</evidence>
<dbReference type="GO" id="GO:0030170">
    <property type="term" value="F:pyridoxal phosphate binding"/>
    <property type="evidence" value="ECO:0007669"/>
    <property type="project" value="InterPro"/>
</dbReference>
<evidence type="ECO:0000256" key="6">
    <source>
        <dbReference type="ARBA" id="ARBA00023244"/>
    </source>
</evidence>
<dbReference type="PROSITE" id="PS00600">
    <property type="entry name" value="AA_TRANSFER_CLASS_3"/>
    <property type="match status" value="1"/>
</dbReference>
<comment type="subunit">
    <text evidence="7">Homodimer.</text>
</comment>
<dbReference type="Gene3D" id="3.90.1150.10">
    <property type="entry name" value="Aspartate Aminotransferase, domain 1"/>
    <property type="match status" value="1"/>
</dbReference>
<dbReference type="GO" id="GO:0006782">
    <property type="term" value="P:protoporphyrinogen IX biosynthetic process"/>
    <property type="evidence" value="ECO:0007669"/>
    <property type="project" value="UniProtKB-UniRule"/>
</dbReference>